<evidence type="ECO:0000256" key="9">
    <source>
        <dbReference type="SAM" id="MobiDB-lite"/>
    </source>
</evidence>
<keyword evidence="5" id="KW-0677">Repeat</keyword>
<dbReference type="Proteomes" id="UP000054251">
    <property type="component" value="Unassembled WGS sequence"/>
</dbReference>
<dbReference type="GO" id="GO:0012505">
    <property type="term" value="C:endomembrane system"/>
    <property type="evidence" value="ECO:0007669"/>
    <property type="project" value="UniProtKB-SubCell"/>
</dbReference>
<comment type="similarity">
    <text evidence="7">Belongs to the WD repeat PROPPIN family.</text>
</comment>
<dbReference type="EMBL" id="LMYN01000042">
    <property type="protein sequence ID" value="KSA01805.1"/>
    <property type="molecule type" value="Genomic_DNA"/>
</dbReference>
<sequence>MVIINNLTFNQDYSCISVSTTKYHKIFNCDPFGEFYSSYQGSSGTKGDKQKDNGNEIIIDKGNGNEYNKIGEDSPTLYLKMLFSTSLTIIIPQNESVGNRLLKIYNLKQNMKICELTFPSHIIDVKLNRKRLCVILESGQIYIYDLSCVRLIKVLEISSFSSNEGEEETHQRLFVGDLGADDTSLLVLPISNITEQTDLFNTENGVNVTRASDSNILTSLKPLIEFTKEKINKDIITLEDLKKDSNGWVLIYDTIKLKPRLIYKAHDSSLAKITISNDNKKIATASSKGTIIRVCQLESSDDEDVTRPFKISQIINLRRGHNIAKINCLSFSLDNMILGCGSESNTIHFFRLLKQPHESFEYEEDPANESDPEDEDRSSEDLNQNLANLLISKTPDASAPEQKDLAKASYFDVLKKKVEGSSRFMNNPYTQTIVKNLPYKNYFENLIWEPPRRSFAYIKLPEYTPPQLFNLHLSKNKVAIGFANTNNTHLIMLASYQTGQFYHYQLPKPSDLPEPSDLRHECNLVAQYSLL</sequence>
<dbReference type="PANTHER" id="PTHR11227">
    <property type="entry name" value="WD-REPEAT PROTEIN INTERACTING WITH PHOSPHOINOSIDES WIPI -RELATED"/>
    <property type="match status" value="1"/>
</dbReference>
<dbReference type="GeneID" id="26839422"/>
<comment type="subcellular location">
    <subcellularLocation>
        <location evidence="1">Endomembrane system</location>
        <topology evidence="1">Peripheral membrane protein</topology>
    </subcellularLocation>
    <subcellularLocation>
        <location evidence="8">Vacuole membrane</location>
    </subcellularLocation>
</comment>
<evidence type="ECO:0000256" key="3">
    <source>
        <dbReference type="ARBA" id="ARBA00022554"/>
    </source>
</evidence>
<feature type="region of interest" description="Disordered" evidence="9">
    <location>
        <begin position="360"/>
        <end position="380"/>
    </location>
</feature>
<evidence type="ECO:0000256" key="4">
    <source>
        <dbReference type="ARBA" id="ARBA00022574"/>
    </source>
</evidence>
<dbReference type="Gene3D" id="2.130.10.10">
    <property type="entry name" value="YVTN repeat-like/Quinoprotein amine dehydrogenase"/>
    <property type="match status" value="1"/>
</dbReference>
<keyword evidence="4" id="KW-0853">WD repeat</keyword>
<dbReference type="RefSeq" id="XP_015467907.1">
    <property type="nucleotide sequence ID" value="XM_015611243.1"/>
</dbReference>
<dbReference type="OrthoDB" id="1667587at2759"/>
<feature type="compositionally biased region" description="Acidic residues" evidence="9">
    <location>
        <begin position="361"/>
        <end position="378"/>
    </location>
</feature>
<comment type="caution">
    <text evidence="10">The sequence shown here is derived from an EMBL/GenBank/DDBJ whole genome shotgun (WGS) entry which is preliminary data.</text>
</comment>
<dbReference type="Pfam" id="PF21032">
    <property type="entry name" value="PROPPIN"/>
    <property type="match status" value="2"/>
</dbReference>
<keyword evidence="11" id="KW-1185">Reference proteome</keyword>
<keyword evidence="2" id="KW-0813">Transport</keyword>
<evidence type="ECO:0000256" key="8">
    <source>
        <dbReference type="ARBA" id="ARBA00037813"/>
    </source>
</evidence>
<evidence type="ECO:0000313" key="11">
    <source>
        <dbReference type="Proteomes" id="UP000054251"/>
    </source>
</evidence>
<dbReference type="GO" id="GO:0015031">
    <property type="term" value="P:protein transport"/>
    <property type="evidence" value="ECO:0007669"/>
    <property type="project" value="UniProtKB-KW"/>
</dbReference>
<gene>
    <name evidence="10" type="ORF">AC631_02413</name>
</gene>
<evidence type="ECO:0000256" key="1">
    <source>
        <dbReference type="ARBA" id="ARBA00004184"/>
    </source>
</evidence>
<dbReference type="InterPro" id="IPR001680">
    <property type="entry name" value="WD40_rpt"/>
</dbReference>
<dbReference type="InterPro" id="IPR015943">
    <property type="entry name" value="WD40/YVTN_repeat-like_dom_sf"/>
</dbReference>
<dbReference type="GO" id="GO:0005774">
    <property type="term" value="C:vacuolar membrane"/>
    <property type="evidence" value="ECO:0007669"/>
    <property type="project" value="UniProtKB-SubCell"/>
</dbReference>
<dbReference type="SMART" id="SM00320">
    <property type="entry name" value="WD40"/>
    <property type="match status" value="2"/>
</dbReference>
<dbReference type="InterPro" id="IPR036322">
    <property type="entry name" value="WD40_repeat_dom_sf"/>
</dbReference>
<protein>
    <submittedName>
        <fullName evidence="10">Autophagy-related protein 21</fullName>
    </submittedName>
</protein>
<evidence type="ECO:0000313" key="10">
    <source>
        <dbReference type="EMBL" id="KSA01805.1"/>
    </source>
</evidence>
<evidence type="ECO:0000256" key="7">
    <source>
        <dbReference type="ARBA" id="ARBA00025740"/>
    </source>
</evidence>
<dbReference type="SUPFAM" id="SSF50978">
    <property type="entry name" value="WD40 repeat-like"/>
    <property type="match status" value="1"/>
</dbReference>
<evidence type="ECO:0000256" key="6">
    <source>
        <dbReference type="ARBA" id="ARBA00022927"/>
    </source>
</evidence>
<proteinExistence type="inferred from homology"/>
<organism evidence="10 11">
    <name type="scientific">Debaryomyces fabryi</name>
    <dbReference type="NCBI Taxonomy" id="58627"/>
    <lineage>
        <taxon>Eukaryota</taxon>
        <taxon>Fungi</taxon>
        <taxon>Dikarya</taxon>
        <taxon>Ascomycota</taxon>
        <taxon>Saccharomycotina</taxon>
        <taxon>Pichiomycetes</taxon>
        <taxon>Debaryomycetaceae</taxon>
        <taxon>Debaryomyces</taxon>
    </lineage>
</organism>
<reference evidence="10 11" key="1">
    <citation type="submission" date="2015-11" db="EMBL/GenBank/DDBJ databases">
        <title>The genome of Debaryomyces fabryi.</title>
        <authorList>
            <person name="Tafer H."/>
            <person name="Lopandic K."/>
        </authorList>
    </citation>
    <scope>NUCLEOTIDE SEQUENCE [LARGE SCALE GENOMIC DNA]</scope>
    <source>
        <strain evidence="10 11">CBS 789</strain>
    </source>
</reference>
<name>A0A0V1PZW8_9ASCO</name>
<keyword evidence="6" id="KW-0653">Protein transport</keyword>
<dbReference type="AlphaFoldDB" id="A0A0V1PZW8"/>
<dbReference type="InterPro" id="IPR048720">
    <property type="entry name" value="PROPPIN"/>
</dbReference>
<evidence type="ECO:0000256" key="5">
    <source>
        <dbReference type="ARBA" id="ARBA00022737"/>
    </source>
</evidence>
<evidence type="ECO:0000256" key="2">
    <source>
        <dbReference type="ARBA" id="ARBA00022448"/>
    </source>
</evidence>
<accession>A0A0V1PZW8</accession>
<keyword evidence="3" id="KW-0926">Vacuole</keyword>